<accession>A0ABY1VLS0</accession>
<proteinExistence type="predicted"/>
<dbReference type="Proteomes" id="UP000250006">
    <property type="component" value="Unassembled WGS sequence"/>
</dbReference>
<dbReference type="EMBL" id="UAPQ01000003">
    <property type="protein sequence ID" value="SPT53054.1"/>
    <property type="molecule type" value="Genomic_DNA"/>
</dbReference>
<comment type="caution">
    <text evidence="1">The sequence shown here is derived from an EMBL/GenBank/DDBJ whole genome shotgun (WGS) entry which is preliminary data.</text>
</comment>
<dbReference type="InterPro" id="IPR023393">
    <property type="entry name" value="START-like_dom_sf"/>
</dbReference>
<reference evidence="1 2" key="1">
    <citation type="submission" date="2018-06" db="EMBL/GenBank/DDBJ databases">
        <authorList>
            <consortium name="Pathogen Informatics"/>
            <person name="Doyle S."/>
        </authorList>
    </citation>
    <scope>NUCLEOTIDE SEQUENCE [LARGE SCALE GENOMIC DNA]</scope>
    <source>
        <strain evidence="1 2">NCTC11535</strain>
    </source>
</reference>
<dbReference type="Pfam" id="PF10698">
    <property type="entry name" value="DUF2505"/>
    <property type="match status" value="1"/>
</dbReference>
<organism evidence="1 2">
    <name type="scientific">Actinomyces bovis</name>
    <dbReference type="NCBI Taxonomy" id="1658"/>
    <lineage>
        <taxon>Bacteria</taxon>
        <taxon>Bacillati</taxon>
        <taxon>Actinomycetota</taxon>
        <taxon>Actinomycetes</taxon>
        <taxon>Actinomycetales</taxon>
        <taxon>Actinomycetaceae</taxon>
        <taxon>Actinomyces</taxon>
    </lineage>
</organism>
<dbReference type="InterPro" id="IPR019639">
    <property type="entry name" value="DUF2505"/>
</dbReference>
<protein>
    <submittedName>
        <fullName evidence="1">Protein of uncharacterized function (DUF2505)</fullName>
    </submittedName>
</protein>
<keyword evidence="2" id="KW-1185">Reference proteome</keyword>
<sequence length="167" mass="17629">MPMQSTQTITYPADADAVMTMLADPAYQRGRIERFGPENLDCQVSPQGDGFSATLSGAVPPSRLPSAASRFVRSAVNFSVTETWSGPASDGSRTGQLAVNVKGAPVKVAGTMRMVPGAGSTTVELNLDLRVTVPLVGKSIEEKAMGQAARVVRDEERRATEYLAAQA</sequence>
<evidence type="ECO:0000313" key="1">
    <source>
        <dbReference type="EMBL" id="SPT53054.1"/>
    </source>
</evidence>
<evidence type="ECO:0000313" key="2">
    <source>
        <dbReference type="Proteomes" id="UP000250006"/>
    </source>
</evidence>
<name>A0ABY1VLS0_9ACTO</name>
<dbReference type="Gene3D" id="3.30.530.20">
    <property type="match status" value="1"/>
</dbReference>
<gene>
    <name evidence="1" type="ORF">NCTC11535_00712</name>
</gene>